<protein>
    <recommendedName>
        <fullName evidence="4">Beta-mannosidase</fullName>
    </recommendedName>
</protein>
<accession>A0A7R9MC75</accession>
<evidence type="ECO:0000313" key="3">
    <source>
        <dbReference type="Proteomes" id="UP000728032"/>
    </source>
</evidence>
<evidence type="ECO:0000313" key="2">
    <source>
        <dbReference type="EMBL" id="CAD7657337.1"/>
    </source>
</evidence>
<dbReference type="PANTHER" id="PTHR43730">
    <property type="entry name" value="BETA-MANNOSIDASE"/>
    <property type="match status" value="1"/>
</dbReference>
<keyword evidence="1" id="KW-0378">Hydrolase</keyword>
<keyword evidence="3" id="KW-1185">Reference proteome</keyword>
<dbReference type="OrthoDB" id="2866996at2759"/>
<dbReference type="InterPro" id="IPR017853">
    <property type="entry name" value="GH"/>
</dbReference>
<dbReference type="EMBL" id="CAJPVJ010012822">
    <property type="protein sequence ID" value="CAG2174523.1"/>
    <property type="molecule type" value="Genomic_DNA"/>
</dbReference>
<evidence type="ECO:0008006" key="4">
    <source>
        <dbReference type="Google" id="ProtNLM"/>
    </source>
</evidence>
<dbReference type="EMBL" id="OC927647">
    <property type="protein sequence ID" value="CAD7657337.1"/>
    <property type="molecule type" value="Genomic_DNA"/>
</dbReference>
<dbReference type="SUPFAM" id="SSF51445">
    <property type="entry name" value="(Trans)glycosidases"/>
    <property type="match status" value="1"/>
</dbReference>
<dbReference type="Proteomes" id="UP000728032">
    <property type="component" value="Unassembled WGS sequence"/>
</dbReference>
<name>A0A7R9MC75_9ACAR</name>
<gene>
    <name evidence="2" type="ORF">ONB1V03_LOCUS13967</name>
</gene>
<keyword evidence="1" id="KW-0326">Glycosidase</keyword>
<reference evidence="2" key="1">
    <citation type="submission" date="2020-11" db="EMBL/GenBank/DDBJ databases">
        <authorList>
            <person name="Tran Van P."/>
        </authorList>
    </citation>
    <scope>NUCLEOTIDE SEQUENCE</scope>
</reference>
<dbReference type="PANTHER" id="PTHR43730:SF1">
    <property type="entry name" value="BETA-MANNOSIDASE"/>
    <property type="match status" value="1"/>
</dbReference>
<proteinExistence type="predicted"/>
<evidence type="ECO:0000256" key="1">
    <source>
        <dbReference type="ARBA" id="ARBA00023295"/>
    </source>
</evidence>
<dbReference type="AlphaFoldDB" id="A0A7R9MC75"/>
<organism evidence="2">
    <name type="scientific">Oppiella nova</name>
    <dbReference type="NCBI Taxonomy" id="334625"/>
    <lineage>
        <taxon>Eukaryota</taxon>
        <taxon>Metazoa</taxon>
        <taxon>Ecdysozoa</taxon>
        <taxon>Arthropoda</taxon>
        <taxon>Chelicerata</taxon>
        <taxon>Arachnida</taxon>
        <taxon>Acari</taxon>
        <taxon>Acariformes</taxon>
        <taxon>Sarcoptiformes</taxon>
        <taxon>Oribatida</taxon>
        <taxon>Brachypylina</taxon>
        <taxon>Oppioidea</taxon>
        <taxon>Oppiidae</taxon>
        <taxon>Oppiella</taxon>
    </lineage>
</organism>
<dbReference type="GO" id="GO:0004567">
    <property type="term" value="F:beta-mannosidase activity"/>
    <property type="evidence" value="ECO:0007669"/>
    <property type="project" value="TreeGrafter"/>
</dbReference>
<dbReference type="InterPro" id="IPR050887">
    <property type="entry name" value="Beta-mannosidase_GH2"/>
</dbReference>
<sequence>MNMMRVWGGGVYESDLFYQLADEYGIMIWQDFMFACELSPATPEFLDSVKTEAIQQVRRLQHHPSIAIWAGNNENELFIAVWWHDRPEYYPNYRKLYVDTIGKVVSVEDTTRPFVTSSPSNGLESIKENYTAKDPNDNRYGDVHWYNDNSSLWDWTTYPSTKFGSEYGFQSYPSIETLLEGFEESDLTFPLTPAVQHHQHKGSYEDALILQHICRDFQLSETSIEGRNR</sequence>
<dbReference type="GO" id="GO:0006516">
    <property type="term" value="P:glycoprotein catabolic process"/>
    <property type="evidence" value="ECO:0007669"/>
    <property type="project" value="TreeGrafter"/>
</dbReference>
<dbReference type="Gene3D" id="3.20.20.80">
    <property type="entry name" value="Glycosidases"/>
    <property type="match status" value="1"/>
</dbReference>